<evidence type="ECO:0000313" key="6">
    <source>
        <dbReference type="Proteomes" id="UP000183508"/>
    </source>
</evidence>
<dbReference type="PANTHER" id="PTHR43309:SF3">
    <property type="entry name" value="5-OXOPROLINASE SUBUNIT C"/>
    <property type="match status" value="1"/>
</dbReference>
<organism evidence="5 6">
    <name type="scientific">Alicyclobacillus macrosporangiidus</name>
    <dbReference type="NCBI Taxonomy" id="392015"/>
    <lineage>
        <taxon>Bacteria</taxon>
        <taxon>Bacillati</taxon>
        <taxon>Bacillota</taxon>
        <taxon>Bacilli</taxon>
        <taxon>Bacillales</taxon>
        <taxon>Alicyclobacillaceae</taxon>
        <taxon>Alicyclobacillus</taxon>
    </lineage>
</organism>
<evidence type="ECO:0000256" key="1">
    <source>
        <dbReference type="ARBA" id="ARBA00022741"/>
    </source>
</evidence>
<name>A0A1I7FQR2_9BACL</name>
<reference evidence="6" key="1">
    <citation type="submission" date="2016-10" db="EMBL/GenBank/DDBJ databases">
        <authorList>
            <person name="Varghese N."/>
        </authorList>
    </citation>
    <scope>NUCLEOTIDE SEQUENCE [LARGE SCALE GENOMIC DNA]</scope>
    <source>
        <strain evidence="6">DSM 17980</strain>
    </source>
</reference>
<keyword evidence="1" id="KW-0547">Nucleotide-binding</keyword>
<dbReference type="GO" id="GO:0005524">
    <property type="term" value="F:ATP binding"/>
    <property type="evidence" value="ECO:0007669"/>
    <property type="project" value="UniProtKB-KW"/>
</dbReference>
<keyword evidence="3" id="KW-0067">ATP-binding</keyword>
<dbReference type="InterPro" id="IPR003778">
    <property type="entry name" value="CT_A_B"/>
</dbReference>
<dbReference type="InterPro" id="IPR052708">
    <property type="entry name" value="PxpC"/>
</dbReference>
<dbReference type="Gene3D" id="2.40.100.10">
    <property type="entry name" value="Cyclophilin-like"/>
    <property type="match status" value="1"/>
</dbReference>
<accession>A0A1I7FQR2</accession>
<sequence>MMRVLRPGLLTTVQDLGRVGHQRHGVVVGGAMDELAHRVANLMVGNDEAAPTLEITLVGPSLKFEADAVIAICGGDLSATVAGWKLPLWRPLRVRAGTVVDFGGARQGCRAYLAVAGGWDVPQVLGSASTYLRAGIGGHQGRALQAGDTLAWRAPGPLAQAWLAQAAEDAVEAAPWSVSYQIRPDYRPQVRVRVIAGPQADWFTEESREAFHAAVFTVGSQSDRMGYRLQGPTLSLREPRELISEAVTMGTLQVPPDGNPILLMADRQTTGGYAKIAQVARVDLPLVAQLKPGDQIGFDPVSLAEAQRALRQRERDLNELAAAVRGLPGISWRSRARAG</sequence>
<dbReference type="InterPro" id="IPR029000">
    <property type="entry name" value="Cyclophilin-like_dom_sf"/>
</dbReference>
<keyword evidence="6" id="KW-1185">Reference proteome</keyword>
<dbReference type="NCBIfam" id="TIGR00724">
    <property type="entry name" value="urea_amlyse_rel"/>
    <property type="match status" value="1"/>
</dbReference>
<dbReference type="Proteomes" id="UP000183508">
    <property type="component" value="Unassembled WGS sequence"/>
</dbReference>
<protein>
    <submittedName>
        <fullName evidence="5">Antagonist of KipI</fullName>
    </submittedName>
</protein>
<dbReference type="eggNOG" id="COG1984">
    <property type="taxonomic scope" value="Bacteria"/>
</dbReference>
<dbReference type="GO" id="GO:0016787">
    <property type="term" value="F:hydrolase activity"/>
    <property type="evidence" value="ECO:0007669"/>
    <property type="project" value="UniProtKB-KW"/>
</dbReference>
<evidence type="ECO:0000259" key="4">
    <source>
        <dbReference type="SMART" id="SM00797"/>
    </source>
</evidence>
<dbReference type="STRING" id="392015.SAMN05421543_101393"/>
<dbReference type="Pfam" id="PF02626">
    <property type="entry name" value="CT_A_B"/>
    <property type="match status" value="1"/>
</dbReference>
<feature type="domain" description="Carboxyltransferase" evidence="4">
    <location>
        <begin position="23"/>
        <end position="316"/>
    </location>
</feature>
<evidence type="ECO:0000256" key="3">
    <source>
        <dbReference type="ARBA" id="ARBA00022840"/>
    </source>
</evidence>
<keyword evidence="2" id="KW-0378">Hydrolase</keyword>
<dbReference type="PANTHER" id="PTHR43309">
    <property type="entry name" value="5-OXOPROLINASE SUBUNIT C"/>
    <property type="match status" value="1"/>
</dbReference>
<dbReference type="SUPFAM" id="SSF50891">
    <property type="entry name" value="Cyclophilin-like"/>
    <property type="match status" value="1"/>
</dbReference>
<evidence type="ECO:0000313" key="5">
    <source>
        <dbReference type="EMBL" id="SFU38366.1"/>
    </source>
</evidence>
<gene>
    <name evidence="5" type="ORF">SAMN05421543_101393</name>
</gene>
<dbReference type="AlphaFoldDB" id="A0A1I7FQR2"/>
<dbReference type="SMART" id="SM00797">
    <property type="entry name" value="AHS2"/>
    <property type="match status" value="1"/>
</dbReference>
<dbReference type="EMBL" id="FPBV01000001">
    <property type="protein sequence ID" value="SFU38366.1"/>
    <property type="molecule type" value="Genomic_DNA"/>
</dbReference>
<evidence type="ECO:0000256" key="2">
    <source>
        <dbReference type="ARBA" id="ARBA00022801"/>
    </source>
</evidence>
<proteinExistence type="predicted"/>